<feature type="domain" description="FAD-binding" evidence="1">
    <location>
        <begin position="97"/>
        <end position="132"/>
    </location>
</feature>
<dbReference type="eggNOG" id="COG2509">
    <property type="taxonomic scope" value="Bacteria"/>
</dbReference>
<dbReference type="KEGG" id="pca:Pcar_2014"/>
<dbReference type="PANTHER" id="PTHR42842">
    <property type="entry name" value="FAD/NAD(P)-BINDING OXIDOREDUCTASE"/>
    <property type="match status" value="1"/>
</dbReference>
<evidence type="ECO:0000313" key="4">
    <source>
        <dbReference type="Proteomes" id="UP000002534"/>
    </source>
</evidence>
<dbReference type="Gene3D" id="3.50.50.60">
    <property type="entry name" value="FAD/NAD(P)-binding domain"/>
    <property type="match status" value="2"/>
</dbReference>
<evidence type="ECO:0000313" key="3">
    <source>
        <dbReference type="EMBL" id="ABA89255.1"/>
    </source>
</evidence>
<dbReference type="Pfam" id="PF01494">
    <property type="entry name" value="FAD_binding_3"/>
    <property type="match status" value="1"/>
</dbReference>
<reference evidence="3 4" key="2">
    <citation type="journal article" date="2012" name="BMC Genomics">
        <title>The genome of Pelobacter carbinolicus reveals surprising metabolic capabilities and physiological features.</title>
        <authorList>
            <person name="Aklujkar M."/>
            <person name="Haveman S.A."/>
            <person name="Didonato R.Jr."/>
            <person name="Chertkov O."/>
            <person name="Han C.S."/>
            <person name="Land M.L."/>
            <person name="Brown P."/>
            <person name="Lovley D.R."/>
        </authorList>
    </citation>
    <scope>NUCLEOTIDE SEQUENCE [LARGE SCALE GENOMIC DNA]</scope>
    <source>
        <strain evidence="4">DSM 2380 / NBRC 103641 / GraBd1</strain>
    </source>
</reference>
<dbReference type="InterPro" id="IPR036188">
    <property type="entry name" value="FAD/NAD-bd_sf"/>
</dbReference>
<reference evidence="4" key="1">
    <citation type="submission" date="2005-10" db="EMBL/GenBank/DDBJ databases">
        <title>Complete sequence of Pelobacter carbinolicus DSM 2380.</title>
        <authorList>
            <person name="Copeland A."/>
            <person name="Lucas S."/>
            <person name="Lapidus A."/>
            <person name="Barry K."/>
            <person name="Detter J.C."/>
            <person name="Glavina T."/>
            <person name="Hammon N."/>
            <person name="Israni S."/>
            <person name="Pitluck S."/>
            <person name="Chertkov O."/>
            <person name="Schmutz J."/>
            <person name="Larimer F."/>
            <person name="Land M."/>
            <person name="Kyrpides N."/>
            <person name="Ivanova N."/>
            <person name="Richardson P."/>
        </authorList>
    </citation>
    <scope>NUCLEOTIDE SEQUENCE [LARGE SCALE GENOMIC DNA]</scope>
    <source>
        <strain evidence="4">DSM 2380 / NBRC 103641 / GraBd1</strain>
    </source>
</reference>
<dbReference type="SUPFAM" id="SSF51905">
    <property type="entry name" value="FAD/NAD(P)-binding domain"/>
    <property type="match status" value="1"/>
</dbReference>
<dbReference type="RefSeq" id="WP_011341765.1">
    <property type="nucleotide sequence ID" value="NC_007498.2"/>
</dbReference>
<dbReference type="PANTHER" id="PTHR42842:SF3">
    <property type="entry name" value="FAD_NAD(P)-BINDING OXIDOREDUCTASE FAMILY PROTEIN"/>
    <property type="match status" value="1"/>
</dbReference>
<dbReference type="Pfam" id="PF21688">
    <property type="entry name" value="FAD-depend_C"/>
    <property type="match status" value="1"/>
</dbReference>
<dbReference type="PIRSF" id="PIRSF038984">
    <property type="entry name" value="FAD_binding_protein"/>
    <property type="match status" value="1"/>
</dbReference>
<dbReference type="HOGENOM" id="CLU_028644_3_0_7"/>
<dbReference type="PRINTS" id="PR00419">
    <property type="entry name" value="ADXRDTASE"/>
</dbReference>
<dbReference type="Proteomes" id="UP000002534">
    <property type="component" value="Chromosome"/>
</dbReference>
<dbReference type="InterPro" id="IPR002938">
    <property type="entry name" value="FAD-bd"/>
</dbReference>
<evidence type="ECO:0000259" key="1">
    <source>
        <dbReference type="Pfam" id="PF01494"/>
    </source>
</evidence>
<gene>
    <name evidence="3" type="ordered locus">Pcar_2014</name>
</gene>
<feature type="domain" description="FAD-dependent protein C-terminal" evidence="2">
    <location>
        <begin position="281"/>
        <end position="473"/>
    </location>
</feature>
<dbReference type="STRING" id="338963.Pcar_2014"/>
<evidence type="ECO:0000259" key="2">
    <source>
        <dbReference type="Pfam" id="PF21688"/>
    </source>
</evidence>
<dbReference type="InterPro" id="IPR028348">
    <property type="entry name" value="FAD-binding_protein"/>
</dbReference>
<sequence length="530" mass="57974">MPLLLREIALTLDEDETLLPLRVSEALGVAPESLGNLSVVRRGIDARRKSRILRIFSVQFEVENEEALLHRHAGNPRLQPVKQQVLPFTPSLTKPWRVLVVGMGPAGLFAAWHLARCGAEVTLVERGRSVEDRVRDVRKFRQEGVFDSRSNISFGEGGAGTFSDGKLTTRVKHPWHRQVLQTLVDCGAPEDILVDAKPHVGTDRLRLVLIRFRQKLRDLGVAIRYETRLTGLAFTAGRVRAGVLNDCEEVTCDSLVLACGHSARDTYEMLQSAGVAMEAKPFAIGLRVEHPAPLINAIQYGHAQHPHLPTAEYALTWNDPKTGRGIYSFCMCPGGEVVVASSEPGGMVVNGMSYLRRDGEWSNSALVVAVRPEDFDGRDALAGMRFQRRWEKRAYELGGGDFHAPAQNLMAFLGRGTGPIRSSCRPGVREAELAEALPAFVTTGLRRALPQFDRRMRGFVTAEASLIGIESRTSAPLRILRDRNGQSVSHAGLFPAGEGAGYAGGIMSAALDGINIAEHIINFVPSGSCR</sequence>
<protein>
    <submittedName>
        <fullName evidence="3">FAD-dependent oxidoreductase, putative</fullName>
    </submittedName>
</protein>
<accession>Q3A302</accession>
<dbReference type="Gene3D" id="3.30.70.2700">
    <property type="match status" value="1"/>
</dbReference>
<dbReference type="GO" id="GO:0071949">
    <property type="term" value="F:FAD binding"/>
    <property type="evidence" value="ECO:0007669"/>
    <property type="project" value="InterPro"/>
</dbReference>
<dbReference type="AlphaFoldDB" id="Q3A302"/>
<dbReference type="EMBL" id="CP000142">
    <property type="protein sequence ID" value="ABA89255.1"/>
    <property type="molecule type" value="Genomic_DNA"/>
</dbReference>
<name>Q3A302_SYNC1</name>
<organism evidence="3 4">
    <name type="scientific">Syntrophotalea carbinolica (strain DSM 2380 / NBRC 103641 / GraBd1)</name>
    <name type="common">Pelobacter carbinolicus</name>
    <dbReference type="NCBI Taxonomy" id="338963"/>
    <lineage>
        <taxon>Bacteria</taxon>
        <taxon>Pseudomonadati</taxon>
        <taxon>Thermodesulfobacteriota</taxon>
        <taxon>Desulfuromonadia</taxon>
        <taxon>Desulfuromonadales</taxon>
        <taxon>Syntrophotaleaceae</taxon>
        <taxon>Syntrophotalea</taxon>
    </lineage>
</organism>
<dbReference type="OrthoDB" id="9772594at2"/>
<keyword evidence="4" id="KW-1185">Reference proteome</keyword>
<dbReference type="InterPro" id="IPR049516">
    <property type="entry name" value="FAD-depend_C"/>
</dbReference>
<proteinExistence type="predicted"/>